<dbReference type="InterPro" id="IPR015421">
    <property type="entry name" value="PyrdxlP-dep_Trfase_major"/>
</dbReference>
<name>A0A840I354_9PROT</name>
<dbReference type="Pfam" id="PF01041">
    <property type="entry name" value="DegT_DnrJ_EryC1"/>
    <property type="match status" value="1"/>
</dbReference>
<protein>
    <submittedName>
        <fullName evidence="4">dTDP-4-amino-4,6-dideoxygalactose transaminase</fullName>
    </submittedName>
</protein>
<dbReference type="InterPro" id="IPR000653">
    <property type="entry name" value="DegT/StrS_aminotransferase"/>
</dbReference>
<dbReference type="Gene3D" id="3.90.1150.10">
    <property type="entry name" value="Aspartate Aminotransferase, domain 1"/>
    <property type="match status" value="1"/>
</dbReference>
<feature type="active site" description="Proton acceptor" evidence="1">
    <location>
        <position position="208"/>
    </location>
</feature>
<dbReference type="AlphaFoldDB" id="A0A840I354"/>
<keyword evidence="2 3" id="KW-0663">Pyridoxal phosphate</keyword>
<evidence type="ECO:0000256" key="2">
    <source>
        <dbReference type="PIRSR" id="PIRSR000390-2"/>
    </source>
</evidence>
<comment type="caution">
    <text evidence="4">The sequence shown here is derived from an EMBL/GenBank/DDBJ whole genome shotgun (WGS) entry which is preliminary data.</text>
</comment>
<dbReference type="SUPFAM" id="SSF53383">
    <property type="entry name" value="PLP-dependent transferases"/>
    <property type="match status" value="1"/>
</dbReference>
<evidence type="ECO:0000256" key="3">
    <source>
        <dbReference type="RuleBase" id="RU004508"/>
    </source>
</evidence>
<evidence type="ECO:0000256" key="1">
    <source>
        <dbReference type="PIRSR" id="PIRSR000390-1"/>
    </source>
</evidence>
<dbReference type="GO" id="GO:0000271">
    <property type="term" value="P:polysaccharide biosynthetic process"/>
    <property type="evidence" value="ECO:0007669"/>
    <property type="project" value="TreeGrafter"/>
</dbReference>
<dbReference type="GO" id="GO:0008483">
    <property type="term" value="F:transaminase activity"/>
    <property type="evidence" value="ECO:0007669"/>
    <property type="project" value="TreeGrafter"/>
</dbReference>
<sequence>MTMPATKDRPEVGPIAFIDLKAQQAQIRERVEARLMAVLDHGRYIAGPEIEELETLLAEKVGAKHCVACSSGTDALIIPMMAMGLNRGDAVFLPAFTYNATANAVIIAGGVPVFCDVDPDGFNIDPEDLKARIIEAKAHGLTPRAVCAVDLFGVPAPYAALRSICEEEGLALLGDAAQSFGGQQARNEDWAWVGSLAPITATSFFPGKALGGYGDGGAIFTDDDETNEVCQSIRWHGTDAARAESVRVGLNGRMASFQAAVLLEKAAIFWDELEARRRVAAIYDEGLKGLAAPQAIPSGTRSGYGYYTVSLDDRDHVREKLGEAGVPTAVYYKTPLHRMKAFAPYPPYGPLPNCEAASSRVLSLPMHPYLTDEQARFVVEAFAAAVA</sequence>
<feature type="modified residue" description="N6-(pyridoxal phosphate)lysine" evidence="2">
    <location>
        <position position="208"/>
    </location>
</feature>
<evidence type="ECO:0000313" key="5">
    <source>
        <dbReference type="Proteomes" id="UP000563524"/>
    </source>
</evidence>
<dbReference type="EMBL" id="JACHOB010000002">
    <property type="protein sequence ID" value="MBB4658703.1"/>
    <property type="molecule type" value="Genomic_DNA"/>
</dbReference>
<reference evidence="4 5" key="1">
    <citation type="submission" date="2020-08" db="EMBL/GenBank/DDBJ databases">
        <title>Genomic Encyclopedia of Type Strains, Phase IV (KMG-IV): sequencing the most valuable type-strain genomes for metagenomic binning, comparative biology and taxonomic classification.</title>
        <authorList>
            <person name="Goeker M."/>
        </authorList>
    </citation>
    <scope>NUCLEOTIDE SEQUENCE [LARGE SCALE GENOMIC DNA]</scope>
    <source>
        <strain evidence="4 5">DSM 102850</strain>
    </source>
</reference>
<dbReference type="PANTHER" id="PTHR30244">
    <property type="entry name" value="TRANSAMINASE"/>
    <property type="match status" value="1"/>
</dbReference>
<dbReference type="Gene3D" id="3.40.640.10">
    <property type="entry name" value="Type I PLP-dependent aspartate aminotransferase-like (Major domain)"/>
    <property type="match status" value="1"/>
</dbReference>
<dbReference type="InterPro" id="IPR015422">
    <property type="entry name" value="PyrdxlP-dep_Trfase_small"/>
</dbReference>
<dbReference type="PIRSF" id="PIRSF000390">
    <property type="entry name" value="PLP_StrS"/>
    <property type="match status" value="1"/>
</dbReference>
<organism evidence="4 5">
    <name type="scientific">Parvularcula dongshanensis</name>
    <dbReference type="NCBI Taxonomy" id="1173995"/>
    <lineage>
        <taxon>Bacteria</taxon>
        <taxon>Pseudomonadati</taxon>
        <taxon>Pseudomonadota</taxon>
        <taxon>Alphaproteobacteria</taxon>
        <taxon>Parvularculales</taxon>
        <taxon>Parvularculaceae</taxon>
        <taxon>Parvularcula</taxon>
    </lineage>
</organism>
<accession>A0A840I354</accession>
<comment type="similarity">
    <text evidence="3">Belongs to the DegT/DnrJ/EryC1 family.</text>
</comment>
<proteinExistence type="inferred from homology"/>
<dbReference type="GO" id="GO:0030170">
    <property type="term" value="F:pyridoxal phosphate binding"/>
    <property type="evidence" value="ECO:0007669"/>
    <property type="project" value="TreeGrafter"/>
</dbReference>
<keyword evidence="5" id="KW-1185">Reference proteome</keyword>
<dbReference type="PANTHER" id="PTHR30244:SF42">
    <property type="entry name" value="UDP-2-ACETAMIDO-2-DEOXY-3-OXO-D-GLUCURONATE AMINOTRANSFERASE"/>
    <property type="match status" value="1"/>
</dbReference>
<dbReference type="CDD" id="cd00616">
    <property type="entry name" value="AHBA_syn"/>
    <property type="match status" value="1"/>
</dbReference>
<dbReference type="InterPro" id="IPR015424">
    <property type="entry name" value="PyrdxlP-dep_Trfase"/>
</dbReference>
<dbReference type="RefSeq" id="WP_183816888.1">
    <property type="nucleotide sequence ID" value="NZ_JACHOB010000002.1"/>
</dbReference>
<gene>
    <name evidence="4" type="ORF">GGQ59_001217</name>
</gene>
<evidence type="ECO:0000313" key="4">
    <source>
        <dbReference type="EMBL" id="MBB4658703.1"/>
    </source>
</evidence>
<dbReference type="Proteomes" id="UP000563524">
    <property type="component" value="Unassembled WGS sequence"/>
</dbReference>